<gene>
    <name evidence="1" type="ORF">ACFQNF_19565</name>
</gene>
<dbReference type="Proteomes" id="UP001596473">
    <property type="component" value="Unassembled WGS sequence"/>
</dbReference>
<dbReference type="RefSeq" id="WP_380189839.1">
    <property type="nucleotide sequence ID" value="NZ_JBHTBQ010000044.1"/>
</dbReference>
<proteinExistence type="predicted"/>
<organism evidence="1 2">
    <name type="scientific">Iodobacter arcticus</name>
    <dbReference type="NCBI Taxonomy" id="590593"/>
    <lineage>
        <taxon>Bacteria</taxon>
        <taxon>Pseudomonadati</taxon>
        <taxon>Pseudomonadota</taxon>
        <taxon>Betaproteobacteria</taxon>
        <taxon>Neisseriales</taxon>
        <taxon>Chitinibacteraceae</taxon>
        <taxon>Iodobacter</taxon>
    </lineage>
</organism>
<sequence length="101" mass="10935">MSGMIEMLYQAAQRAGLLKVAVWTPSSGASGGSAWVDFRAPDSEILNHFQLNTDYQIHCPLSAMPGVSAADQLQIDGIEYRVQAVRAIADGSELEIRLCKP</sequence>
<reference evidence="2" key="1">
    <citation type="journal article" date="2019" name="Int. J. Syst. Evol. Microbiol.">
        <title>The Global Catalogue of Microorganisms (GCM) 10K type strain sequencing project: providing services to taxonomists for standard genome sequencing and annotation.</title>
        <authorList>
            <consortium name="The Broad Institute Genomics Platform"/>
            <consortium name="The Broad Institute Genome Sequencing Center for Infectious Disease"/>
            <person name="Wu L."/>
            <person name="Ma J."/>
        </authorList>
    </citation>
    <scope>NUCLEOTIDE SEQUENCE [LARGE SCALE GENOMIC DNA]</scope>
    <source>
        <strain evidence="2">CCUG 62945</strain>
    </source>
</reference>
<name>A0ABW2R2M9_9NEIS</name>
<comment type="caution">
    <text evidence="1">The sequence shown here is derived from an EMBL/GenBank/DDBJ whole genome shotgun (WGS) entry which is preliminary data.</text>
</comment>
<dbReference type="Pfam" id="PF05354">
    <property type="entry name" value="Phage_attach"/>
    <property type="match status" value="1"/>
</dbReference>
<protein>
    <submittedName>
        <fullName evidence="1">Uncharacterized protein</fullName>
    </submittedName>
</protein>
<dbReference type="EMBL" id="JBHTBQ010000044">
    <property type="protein sequence ID" value="MFC7422061.1"/>
    <property type="molecule type" value="Genomic_DNA"/>
</dbReference>
<dbReference type="InterPro" id="IPR008018">
    <property type="entry name" value="Phage_tail_attach_FII"/>
</dbReference>
<accession>A0ABW2R2M9</accession>
<keyword evidence="2" id="KW-1185">Reference proteome</keyword>
<evidence type="ECO:0000313" key="2">
    <source>
        <dbReference type="Proteomes" id="UP001596473"/>
    </source>
</evidence>
<evidence type="ECO:0000313" key="1">
    <source>
        <dbReference type="EMBL" id="MFC7422061.1"/>
    </source>
</evidence>